<evidence type="ECO:0000256" key="2">
    <source>
        <dbReference type="ARBA" id="ARBA00023239"/>
    </source>
</evidence>
<keyword evidence="5" id="KW-1185">Reference proteome</keyword>
<dbReference type="PANTHER" id="PTHR11941:SF171">
    <property type="entry name" value="SD19268P"/>
    <property type="match status" value="1"/>
</dbReference>
<dbReference type="GO" id="GO:0016836">
    <property type="term" value="F:hydro-lyase activity"/>
    <property type="evidence" value="ECO:0007669"/>
    <property type="project" value="UniProtKB-ARBA"/>
</dbReference>
<dbReference type="InterPro" id="IPR029045">
    <property type="entry name" value="ClpP/crotonase-like_dom_sf"/>
</dbReference>
<protein>
    <submittedName>
        <fullName evidence="4">Uncharacterized protein</fullName>
    </submittedName>
</protein>
<dbReference type="PANTHER" id="PTHR11941">
    <property type="entry name" value="ENOYL-COA HYDRATASE-RELATED"/>
    <property type="match status" value="1"/>
</dbReference>
<reference evidence="4" key="2">
    <citation type="submission" date="2024-01" db="EMBL/GenBank/DDBJ databases">
        <title>Comparative genomics of Cryptococcus and Kwoniella reveals pathogenesis evolution and contrasting modes of karyotype evolution via chromosome fusion or intercentromeric recombination.</title>
        <authorList>
            <person name="Coelho M.A."/>
            <person name="David-Palma M."/>
            <person name="Shea T."/>
            <person name="Bowers K."/>
            <person name="McGinley-Smith S."/>
            <person name="Mohammad A.W."/>
            <person name="Gnirke A."/>
            <person name="Yurkov A.M."/>
            <person name="Nowrousian M."/>
            <person name="Sun S."/>
            <person name="Cuomo C.A."/>
            <person name="Heitman J."/>
        </authorList>
    </citation>
    <scope>NUCLEOTIDE SEQUENCE</scope>
    <source>
        <strain evidence="4">CBS 12478</strain>
    </source>
</reference>
<gene>
    <name evidence="4" type="ORF">CI109_101664</name>
</gene>
<reference evidence="4" key="1">
    <citation type="submission" date="2017-08" db="EMBL/GenBank/DDBJ databases">
        <authorList>
            <person name="Cuomo C."/>
            <person name="Billmyre B."/>
            <person name="Heitman J."/>
        </authorList>
    </citation>
    <scope>NUCLEOTIDE SEQUENCE</scope>
    <source>
        <strain evidence="4">CBS 12478</strain>
    </source>
</reference>
<organism evidence="4 5">
    <name type="scientific">Kwoniella shandongensis</name>
    <dbReference type="NCBI Taxonomy" id="1734106"/>
    <lineage>
        <taxon>Eukaryota</taxon>
        <taxon>Fungi</taxon>
        <taxon>Dikarya</taxon>
        <taxon>Basidiomycota</taxon>
        <taxon>Agaricomycotina</taxon>
        <taxon>Tremellomycetes</taxon>
        <taxon>Tremellales</taxon>
        <taxon>Cryptococcaceae</taxon>
        <taxon>Kwoniella</taxon>
    </lineage>
</organism>
<proteinExistence type="inferred from homology"/>
<dbReference type="GO" id="GO:0005739">
    <property type="term" value="C:mitochondrion"/>
    <property type="evidence" value="ECO:0007669"/>
    <property type="project" value="TreeGrafter"/>
</dbReference>
<dbReference type="KEGG" id="ksn:43586513"/>
<evidence type="ECO:0000256" key="3">
    <source>
        <dbReference type="RuleBase" id="RU003707"/>
    </source>
</evidence>
<dbReference type="GeneID" id="43586513"/>
<dbReference type="OrthoDB" id="410701at2759"/>
<evidence type="ECO:0000313" key="5">
    <source>
        <dbReference type="Proteomes" id="UP000322225"/>
    </source>
</evidence>
<accession>A0A5M6CBE7</accession>
<dbReference type="FunFam" id="3.90.226.10:FF:000009">
    <property type="entry name" value="Carnitinyl-CoA dehydratase"/>
    <property type="match status" value="1"/>
</dbReference>
<dbReference type="SUPFAM" id="SSF52096">
    <property type="entry name" value="ClpP/crotonase"/>
    <property type="match status" value="1"/>
</dbReference>
<dbReference type="EMBL" id="CP144053">
    <property type="protein sequence ID" value="WWD17226.1"/>
    <property type="molecule type" value="Genomic_DNA"/>
</dbReference>
<evidence type="ECO:0000313" key="4">
    <source>
        <dbReference type="EMBL" id="WWD17226.1"/>
    </source>
</evidence>
<dbReference type="GO" id="GO:0006635">
    <property type="term" value="P:fatty acid beta-oxidation"/>
    <property type="evidence" value="ECO:0007669"/>
    <property type="project" value="TreeGrafter"/>
</dbReference>
<dbReference type="Gene3D" id="3.90.226.10">
    <property type="entry name" value="2-enoyl-CoA Hydratase, Chain A, domain 1"/>
    <property type="match status" value="1"/>
</dbReference>
<name>A0A5M6CBE7_9TREE</name>
<sequence length="302" mass="32079">MLSRLAPLRVHVSCSRLSLSRSISTPISEPHAFLRPLLTSIPDATSTAEPELEGIMCLVLNRPETKNALSVRMVGEMREAIAKISSLSTPRILLIQSAHPGQFCSGADLRERRTMSPAAVSTFLDSLRSLLAEIEGLHIPTVAVIDGYALGGGAELALGCDLRAGGQNTKIALPETKLGIIPGAGGTQRLTHLVGVAKAKELIFTGKHVDGVEAHRMGLLNLYAQPPSTPLESTLILSRQILTSAPLALTAAKTAINAAPHLPLGKGLDLERGVYNGLLDTDDRQEGLAAFAEKRRARFTGQ</sequence>
<evidence type="ECO:0000256" key="1">
    <source>
        <dbReference type="ARBA" id="ARBA00005254"/>
    </source>
</evidence>
<dbReference type="CDD" id="cd06558">
    <property type="entry name" value="crotonase-like"/>
    <property type="match status" value="1"/>
</dbReference>
<dbReference type="InterPro" id="IPR001753">
    <property type="entry name" value="Enoyl-CoA_hydra/iso"/>
</dbReference>
<dbReference type="InterPro" id="IPR018376">
    <property type="entry name" value="Enoyl-CoA_hyd/isom_CS"/>
</dbReference>
<dbReference type="Gene3D" id="1.10.12.10">
    <property type="entry name" value="Lyase 2-enoyl-coa Hydratase, Chain A, domain 2"/>
    <property type="match status" value="1"/>
</dbReference>
<comment type="similarity">
    <text evidence="1 3">Belongs to the enoyl-CoA hydratase/isomerase family.</text>
</comment>
<dbReference type="FunFam" id="1.10.12.10:FF:000001">
    <property type="entry name" value="Probable enoyl-CoA hydratase, mitochondrial"/>
    <property type="match status" value="1"/>
</dbReference>
<keyword evidence="2" id="KW-0456">Lyase</keyword>
<dbReference type="RefSeq" id="XP_031863337.1">
    <property type="nucleotide sequence ID" value="XM_032002400.1"/>
</dbReference>
<dbReference type="AlphaFoldDB" id="A0A5M6CBE7"/>
<dbReference type="PROSITE" id="PS00166">
    <property type="entry name" value="ENOYL_COA_HYDRATASE"/>
    <property type="match status" value="1"/>
</dbReference>
<dbReference type="Proteomes" id="UP000322225">
    <property type="component" value="Chromosome 3"/>
</dbReference>
<dbReference type="Pfam" id="PF00378">
    <property type="entry name" value="ECH_1"/>
    <property type="match status" value="1"/>
</dbReference>
<dbReference type="InterPro" id="IPR014748">
    <property type="entry name" value="Enoyl-CoA_hydra_C"/>
</dbReference>